<evidence type="ECO:0000313" key="1">
    <source>
        <dbReference type="EMBL" id="PAP75919.1"/>
    </source>
</evidence>
<dbReference type="EMBL" id="MQWD01000001">
    <property type="protein sequence ID" value="PAP75919.1"/>
    <property type="molecule type" value="Genomic_DNA"/>
</dbReference>
<dbReference type="Proteomes" id="UP000216339">
    <property type="component" value="Unassembled WGS sequence"/>
</dbReference>
<reference evidence="1 2" key="1">
    <citation type="submission" date="2016-11" db="EMBL/GenBank/DDBJ databases">
        <title>Study of marine rhodopsin-containing bacteria.</title>
        <authorList>
            <person name="Yoshizawa S."/>
            <person name="Kumagai Y."/>
            <person name="Kogure K."/>
        </authorList>
    </citation>
    <scope>NUCLEOTIDE SEQUENCE [LARGE SCALE GENOMIC DNA]</scope>
    <source>
        <strain evidence="1 2">SAORIC-28</strain>
    </source>
</reference>
<proteinExistence type="predicted"/>
<dbReference type="AlphaFoldDB" id="A0A271IZK3"/>
<organism evidence="1 2">
    <name type="scientific">Rubrivirga marina</name>
    <dbReference type="NCBI Taxonomy" id="1196024"/>
    <lineage>
        <taxon>Bacteria</taxon>
        <taxon>Pseudomonadati</taxon>
        <taxon>Rhodothermota</taxon>
        <taxon>Rhodothermia</taxon>
        <taxon>Rhodothermales</taxon>
        <taxon>Rubricoccaceae</taxon>
        <taxon>Rubrivirga</taxon>
    </lineage>
</organism>
<comment type="caution">
    <text evidence="1">The sequence shown here is derived from an EMBL/GenBank/DDBJ whole genome shotgun (WGS) entry which is preliminary data.</text>
</comment>
<dbReference type="RefSeq" id="WP_095509561.1">
    <property type="nucleotide sequence ID" value="NZ_MQWD01000001.1"/>
</dbReference>
<name>A0A271IZK3_9BACT</name>
<keyword evidence="2" id="KW-1185">Reference proteome</keyword>
<gene>
    <name evidence="1" type="ORF">BSZ37_05425</name>
</gene>
<sequence length="72" mass="7203">MTATLAFDLLPGADPVAAVNALRQTALVVTSVEAIRGCLVALVEAETPDVLAAAAALLAARPEVCDLGTEAT</sequence>
<accession>A0A271IZK3</accession>
<protein>
    <submittedName>
        <fullName evidence="1">Uncharacterized protein</fullName>
    </submittedName>
</protein>
<evidence type="ECO:0000313" key="2">
    <source>
        <dbReference type="Proteomes" id="UP000216339"/>
    </source>
</evidence>